<evidence type="ECO:0000256" key="5">
    <source>
        <dbReference type="ARBA" id="ARBA00022833"/>
    </source>
</evidence>
<feature type="compositionally biased region" description="Basic and acidic residues" evidence="11">
    <location>
        <begin position="701"/>
        <end position="715"/>
    </location>
</feature>
<protein>
    <recommendedName>
        <fullName evidence="10">DNA topoisomerase 1</fullName>
        <ecNumber evidence="10">5.6.2.1</ecNumber>
    </recommendedName>
    <alternativeName>
        <fullName evidence="10">DNA topoisomerase I</fullName>
    </alternativeName>
</protein>
<dbReference type="InterPro" id="IPR013824">
    <property type="entry name" value="Topo_IA_cen_sub1"/>
</dbReference>
<dbReference type="InterPro" id="IPR023405">
    <property type="entry name" value="Topo_IA_core_domain"/>
</dbReference>
<proteinExistence type="inferred from homology"/>
<evidence type="ECO:0000259" key="13">
    <source>
        <dbReference type="PROSITE" id="PS52039"/>
    </source>
</evidence>
<dbReference type="Pfam" id="PF01751">
    <property type="entry name" value="Toprim"/>
    <property type="match status" value="1"/>
</dbReference>
<dbReference type="InterPro" id="IPR005733">
    <property type="entry name" value="TopoI_bac-type"/>
</dbReference>
<keyword evidence="9 10" id="KW-0413">Isomerase</keyword>
<feature type="site" description="Interaction with DNA" evidence="10">
    <location>
        <position position="485"/>
    </location>
</feature>
<evidence type="ECO:0000259" key="12">
    <source>
        <dbReference type="PROSITE" id="PS50880"/>
    </source>
</evidence>
<dbReference type="Gene3D" id="3.30.65.10">
    <property type="entry name" value="Bacterial Topoisomerase I, domain 1"/>
    <property type="match status" value="3"/>
</dbReference>
<feature type="site" description="Interaction with DNA" evidence="10">
    <location>
        <position position="294"/>
    </location>
</feature>
<dbReference type="InterPro" id="IPR013825">
    <property type="entry name" value="Topo_IA_cen_sub2"/>
</dbReference>
<feature type="region of interest" description="Interaction with DNA" evidence="10">
    <location>
        <begin position="168"/>
        <end position="173"/>
    </location>
</feature>
<dbReference type="SMART" id="SM00437">
    <property type="entry name" value="TOP1Ac"/>
    <property type="match status" value="1"/>
</dbReference>
<keyword evidence="6" id="KW-0460">Magnesium</keyword>
<dbReference type="InterPro" id="IPR013826">
    <property type="entry name" value="Topo_IA_cen_sub3"/>
</dbReference>
<comment type="subunit">
    <text evidence="10">Monomer.</text>
</comment>
<gene>
    <name evidence="10 14" type="primary">topA</name>
    <name evidence="14" type="ORF">GYA27_02655</name>
</gene>
<evidence type="ECO:0000256" key="8">
    <source>
        <dbReference type="ARBA" id="ARBA00023125"/>
    </source>
</evidence>
<dbReference type="GO" id="GO:0006265">
    <property type="term" value="P:DNA topological change"/>
    <property type="evidence" value="ECO:0007669"/>
    <property type="project" value="UniProtKB-UniRule"/>
</dbReference>
<dbReference type="Proteomes" id="UP000526033">
    <property type="component" value="Unassembled WGS sequence"/>
</dbReference>
<dbReference type="SMART" id="SM00493">
    <property type="entry name" value="TOPRIM"/>
    <property type="match status" value="1"/>
</dbReference>
<dbReference type="CDD" id="cd00186">
    <property type="entry name" value="TOP1Ac"/>
    <property type="match status" value="1"/>
</dbReference>
<dbReference type="PANTHER" id="PTHR42785">
    <property type="entry name" value="DNA TOPOISOMERASE, TYPE IA, CORE"/>
    <property type="match status" value="1"/>
</dbReference>
<dbReference type="Gene3D" id="2.70.20.10">
    <property type="entry name" value="Topoisomerase I, domain 3"/>
    <property type="match status" value="1"/>
</dbReference>
<comment type="similarity">
    <text evidence="2 10">Belongs to the type IA topoisomerase family.</text>
</comment>
<dbReference type="InterPro" id="IPR013498">
    <property type="entry name" value="Topo_IA_Znf"/>
</dbReference>
<dbReference type="InterPro" id="IPR013497">
    <property type="entry name" value="Topo_IA_cen"/>
</dbReference>
<comment type="catalytic activity">
    <reaction evidence="1 10">
        <text>ATP-independent breakage of single-stranded DNA, followed by passage and rejoining.</text>
        <dbReference type="EC" id="5.6.2.1"/>
    </reaction>
</comment>
<feature type="site" description="Interaction with DNA" evidence="10">
    <location>
        <position position="160"/>
    </location>
</feature>
<keyword evidence="7 10" id="KW-0799">Topoisomerase</keyword>
<comment type="function">
    <text evidence="10">Releases the supercoiling and torsional tension of DNA, which is introduced during the DNA replication and transcription, by transiently cleaving and rejoining one strand of the DNA duplex. Introduces a single-strand break via transesterification at a target site in duplex DNA. The scissile phosphodiester is attacked by the catalytic tyrosine of the enzyme, resulting in the formation of a DNA-(5'-phosphotyrosyl)-enzyme intermediate and the expulsion of a 3'-OH DNA strand. The free DNA strand then undergoes passage around the unbroken strand, thus removing DNA supercoils. Finally, in the religation step, the DNA 3'-OH attacks the covalent intermediate to expel the active-site tyrosine and restore the DNA phosphodiester backbone.</text>
</comment>
<feature type="site" description="Interaction with DNA" evidence="10">
    <location>
        <position position="148"/>
    </location>
</feature>
<accession>A0A7X9DKV9</accession>
<feature type="compositionally biased region" description="Basic and acidic residues" evidence="11">
    <location>
        <begin position="725"/>
        <end position="737"/>
    </location>
</feature>
<dbReference type="InterPro" id="IPR028612">
    <property type="entry name" value="Topoisom_1_IA"/>
</dbReference>
<evidence type="ECO:0000256" key="1">
    <source>
        <dbReference type="ARBA" id="ARBA00000213"/>
    </source>
</evidence>
<dbReference type="InterPro" id="IPR034149">
    <property type="entry name" value="TOPRIM_TopoI"/>
</dbReference>
<dbReference type="GO" id="GO:0005694">
    <property type="term" value="C:chromosome"/>
    <property type="evidence" value="ECO:0007669"/>
    <property type="project" value="InterPro"/>
</dbReference>
<dbReference type="AlphaFoldDB" id="A0A7X9DKV9"/>
<evidence type="ECO:0000256" key="3">
    <source>
        <dbReference type="ARBA" id="ARBA00022723"/>
    </source>
</evidence>
<evidence type="ECO:0000313" key="15">
    <source>
        <dbReference type="Proteomes" id="UP000526033"/>
    </source>
</evidence>
<keyword evidence="8 10" id="KW-0238">DNA-binding</keyword>
<feature type="domain" description="Topo IA-type catalytic" evidence="13">
    <location>
        <begin position="134"/>
        <end position="554"/>
    </location>
</feature>
<feature type="site" description="Interaction with DNA" evidence="10">
    <location>
        <position position="153"/>
    </location>
</feature>
<dbReference type="GO" id="GO:0003917">
    <property type="term" value="F:DNA topoisomerase type I (single strand cut, ATP-independent) activity"/>
    <property type="evidence" value="ECO:0007669"/>
    <property type="project" value="UniProtKB-UniRule"/>
</dbReference>
<dbReference type="InterPro" id="IPR003601">
    <property type="entry name" value="Topo_IA_2"/>
</dbReference>
<dbReference type="Gene3D" id="1.10.290.10">
    <property type="entry name" value="Topoisomerase I, domain 4"/>
    <property type="match status" value="1"/>
</dbReference>
<evidence type="ECO:0000256" key="6">
    <source>
        <dbReference type="ARBA" id="ARBA00022842"/>
    </source>
</evidence>
<dbReference type="InterPro" id="IPR006171">
    <property type="entry name" value="TOPRIM_dom"/>
</dbReference>
<sequence length="737" mass="83577">MSKLVIVESPTKAKTLTGILGSDYVIKASMGHIRDLPKSGLAIDVEHDFAPDYVVSDKAKKVLDDLKKSSKGIDTIFLATDPDREGEAIAWHLRELLKPKTKKDQALVNFERVVFHELTKSAVQSAFEHPGFLNMDLVNAQQARRVLDRLVGYKLSPLLWKKVRYGLSAGRVQSVAVRLIVERERERQVFKSEEYWSIKAEFTDTKNKRPFIANYVSSNETITSQDAENITSELNNDTFRVSGIKKSERKKKANPPLRTSTLQQAMANVYGFTAKRTMDAAQKLFEKGYITYHRTDSLNLSTQFLEAARLYISKEFGKEYLPDESVVYKTKSANAQEAHEAIRPTELSRVPNSSSDVTDDEAKVYSVVWLRSVESQMNPATYDQTTIETISGKNHMFRASGSVIKFDGWLAAGKKVNIEENDEEILPMPVYEEGESLLLKSTLPEQHFTQPPARYSDATLIKQLEDIGVGRPSTYAPTIQTIQARGYVQREGRYFFPTDVAYVVNDLLVNHFPDIVDYEFTAGMENELDEISAGEREWVPVIREFYLPFEKELIEKDKLLQKTDITTLGESDELCPECGKKLIIKLGKYGKFLSCSGYPECEFAKPIFTAEEIANGEADKKDYGKCPNCADGVFIMRTGKYGKFLACSNYPKCKTTQPYLQKIDVKCPRCKVGDVVVKKARRKQFYGCSRYPECDWSSWTKPDENTKDVPNSDKAKAKKVRQRKEKTSKTEEVSSIM</sequence>
<reference evidence="14 15" key="1">
    <citation type="journal article" date="2020" name="Biotechnol. Biofuels">
        <title>New insights from the biogas microbiome by comprehensive genome-resolved metagenomics of nearly 1600 species originating from multiple anaerobic digesters.</title>
        <authorList>
            <person name="Campanaro S."/>
            <person name="Treu L."/>
            <person name="Rodriguez-R L.M."/>
            <person name="Kovalovszki A."/>
            <person name="Ziels R.M."/>
            <person name="Maus I."/>
            <person name="Zhu X."/>
            <person name="Kougias P.G."/>
            <person name="Basile A."/>
            <person name="Luo G."/>
            <person name="Schluter A."/>
            <person name="Konstantinidis K.T."/>
            <person name="Angelidaki I."/>
        </authorList>
    </citation>
    <scope>NUCLEOTIDE SEQUENCE [LARGE SCALE GENOMIC DNA]</scope>
    <source>
        <strain evidence="14">AS27yjCOA_165</strain>
    </source>
</reference>
<name>A0A7X9DKV9_UNCKA</name>
<feature type="site" description="Interaction with DNA" evidence="10">
    <location>
        <position position="145"/>
    </location>
</feature>
<dbReference type="PROSITE" id="PS52039">
    <property type="entry name" value="TOPO_IA_2"/>
    <property type="match status" value="1"/>
</dbReference>
<keyword evidence="4" id="KW-0863">Zinc-finger</keyword>
<dbReference type="GO" id="GO:0008270">
    <property type="term" value="F:zinc ion binding"/>
    <property type="evidence" value="ECO:0007669"/>
    <property type="project" value="UniProtKB-KW"/>
</dbReference>
<comment type="caution">
    <text evidence="14">The sequence shown here is derived from an EMBL/GenBank/DDBJ whole genome shotgun (WGS) entry which is preliminary data.</text>
</comment>
<dbReference type="PROSITE" id="PS50880">
    <property type="entry name" value="TOPRIM"/>
    <property type="match status" value="1"/>
</dbReference>
<dbReference type="GO" id="GO:0003677">
    <property type="term" value="F:DNA binding"/>
    <property type="evidence" value="ECO:0007669"/>
    <property type="project" value="UniProtKB-KW"/>
</dbReference>
<dbReference type="SUPFAM" id="SSF57783">
    <property type="entry name" value="Zinc beta-ribbon"/>
    <property type="match status" value="2"/>
</dbReference>
<dbReference type="SMART" id="SM00436">
    <property type="entry name" value="TOP1Bc"/>
    <property type="match status" value="1"/>
</dbReference>
<dbReference type="HAMAP" id="MF_00952">
    <property type="entry name" value="Topoisom_1_prok"/>
    <property type="match status" value="1"/>
</dbReference>
<feature type="site" description="Interaction with DNA" evidence="10">
    <location>
        <position position="32"/>
    </location>
</feature>
<dbReference type="Gene3D" id="3.40.50.140">
    <property type="match status" value="1"/>
</dbReference>
<dbReference type="InterPro" id="IPR003602">
    <property type="entry name" value="Topo_IA_DNA-bd_dom"/>
</dbReference>
<evidence type="ECO:0000256" key="11">
    <source>
        <dbReference type="SAM" id="MobiDB-lite"/>
    </source>
</evidence>
<keyword evidence="5" id="KW-0862">Zinc</keyword>
<evidence type="ECO:0000313" key="14">
    <source>
        <dbReference type="EMBL" id="NMB70079.1"/>
    </source>
</evidence>
<dbReference type="Pfam" id="PF01131">
    <property type="entry name" value="Topoisom_bac"/>
    <property type="match status" value="1"/>
</dbReference>
<dbReference type="EMBL" id="JAAZNL010000025">
    <property type="protein sequence ID" value="NMB70079.1"/>
    <property type="molecule type" value="Genomic_DNA"/>
</dbReference>
<dbReference type="EC" id="5.6.2.1" evidence="10"/>
<feature type="domain" description="Toprim" evidence="12">
    <location>
        <begin position="2"/>
        <end position="109"/>
    </location>
</feature>
<evidence type="ECO:0000256" key="2">
    <source>
        <dbReference type="ARBA" id="ARBA00009446"/>
    </source>
</evidence>
<dbReference type="PANTHER" id="PTHR42785:SF1">
    <property type="entry name" value="DNA TOPOISOMERASE"/>
    <property type="match status" value="1"/>
</dbReference>
<dbReference type="SUPFAM" id="SSF56712">
    <property type="entry name" value="Prokaryotic type I DNA topoisomerase"/>
    <property type="match status" value="1"/>
</dbReference>
<dbReference type="PRINTS" id="PR00417">
    <property type="entry name" value="PRTPISMRASEI"/>
</dbReference>
<feature type="site" description="Interaction with DNA" evidence="10">
    <location>
        <position position="144"/>
    </location>
</feature>
<feature type="active site" description="O-(5'-phospho-DNA)-tyrosine intermediate" evidence="10">
    <location>
        <position position="292"/>
    </location>
</feature>
<evidence type="ECO:0000256" key="10">
    <source>
        <dbReference type="HAMAP-Rule" id="MF_00952"/>
    </source>
</evidence>
<dbReference type="InterPro" id="IPR000380">
    <property type="entry name" value="Topo_IA"/>
</dbReference>
<dbReference type="CDD" id="cd03363">
    <property type="entry name" value="TOPRIM_TopoIA_TopoI"/>
    <property type="match status" value="1"/>
</dbReference>
<evidence type="ECO:0000256" key="7">
    <source>
        <dbReference type="ARBA" id="ARBA00023029"/>
    </source>
</evidence>
<evidence type="ECO:0000256" key="4">
    <source>
        <dbReference type="ARBA" id="ARBA00022771"/>
    </source>
</evidence>
<organism evidence="14 15">
    <name type="scientific">candidate division WWE3 bacterium</name>
    <dbReference type="NCBI Taxonomy" id="2053526"/>
    <lineage>
        <taxon>Bacteria</taxon>
        <taxon>Katanobacteria</taxon>
    </lineage>
</organism>
<feature type="region of interest" description="Disordered" evidence="11">
    <location>
        <begin position="697"/>
        <end position="737"/>
    </location>
</feature>
<dbReference type="Gene3D" id="1.10.460.10">
    <property type="entry name" value="Topoisomerase I, domain 2"/>
    <property type="match status" value="1"/>
</dbReference>
<dbReference type="NCBIfam" id="TIGR01051">
    <property type="entry name" value="topA_bact"/>
    <property type="match status" value="1"/>
</dbReference>
<dbReference type="Pfam" id="PF01396">
    <property type="entry name" value="Zn_ribbon_Top1"/>
    <property type="match status" value="3"/>
</dbReference>
<keyword evidence="3" id="KW-0479">Metal-binding</keyword>
<evidence type="ECO:0000256" key="9">
    <source>
        <dbReference type="ARBA" id="ARBA00023235"/>
    </source>
</evidence>